<dbReference type="Proteomes" id="UP001201163">
    <property type="component" value="Unassembled WGS sequence"/>
</dbReference>
<evidence type="ECO:0000256" key="9">
    <source>
        <dbReference type="ARBA" id="ARBA00022723"/>
    </source>
</evidence>
<dbReference type="Pfam" id="PF14413">
    <property type="entry name" value="Thg1C"/>
    <property type="match status" value="1"/>
</dbReference>
<dbReference type="InterPro" id="IPR025845">
    <property type="entry name" value="Thg1_C_dom"/>
</dbReference>
<evidence type="ECO:0000313" key="18">
    <source>
        <dbReference type="EMBL" id="KAH8983494.1"/>
    </source>
</evidence>
<feature type="domain" description="Thg1 C-terminal" evidence="17">
    <location>
        <begin position="139"/>
        <end position="277"/>
    </location>
</feature>
<keyword evidence="8" id="KW-0548">Nucleotidyltransferase</keyword>
<evidence type="ECO:0000256" key="8">
    <source>
        <dbReference type="ARBA" id="ARBA00022695"/>
    </source>
</evidence>
<evidence type="ECO:0000256" key="13">
    <source>
        <dbReference type="ARBA" id="ARBA00032480"/>
    </source>
</evidence>
<dbReference type="FunFam" id="3.30.70.3000:FF:000001">
    <property type="entry name" value="tRNA(His) guanylyltransferase"/>
    <property type="match status" value="1"/>
</dbReference>
<keyword evidence="19" id="KW-1185">Reference proteome</keyword>
<keyword evidence="6" id="KW-0808">Transferase</keyword>
<comment type="catalytic activity">
    <reaction evidence="14">
        <text>a 5'-end ribonucleotide-tRNA(His) + GTP + ATP + H2O = a 5'-end phospho-guanosine-ribonucleotide-tRNA(His) + AMP + 2 diphosphate + H(+)</text>
        <dbReference type="Rhea" id="RHEA:54564"/>
        <dbReference type="Rhea" id="RHEA-COMP:14193"/>
        <dbReference type="Rhea" id="RHEA-COMP:14917"/>
        <dbReference type="ChEBI" id="CHEBI:15377"/>
        <dbReference type="ChEBI" id="CHEBI:15378"/>
        <dbReference type="ChEBI" id="CHEBI:30616"/>
        <dbReference type="ChEBI" id="CHEBI:33019"/>
        <dbReference type="ChEBI" id="CHEBI:37565"/>
        <dbReference type="ChEBI" id="CHEBI:138282"/>
        <dbReference type="ChEBI" id="CHEBI:141847"/>
        <dbReference type="ChEBI" id="CHEBI:456215"/>
        <dbReference type="EC" id="2.7.7.79"/>
    </reaction>
</comment>
<keyword evidence="10" id="KW-0547">Nucleotide-binding</keyword>
<comment type="cofactor">
    <cofactor evidence="1">
        <name>Mg(2+)</name>
        <dbReference type="ChEBI" id="CHEBI:18420"/>
    </cofactor>
</comment>
<evidence type="ECO:0000256" key="7">
    <source>
        <dbReference type="ARBA" id="ARBA00022694"/>
    </source>
</evidence>
<dbReference type="Pfam" id="PF04446">
    <property type="entry name" value="Thg1"/>
    <property type="match status" value="1"/>
</dbReference>
<dbReference type="EMBL" id="JAKELL010000087">
    <property type="protein sequence ID" value="KAH8983494.1"/>
    <property type="molecule type" value="Genomic_DNA"/>
</dbReference>
<evidence type="ECO:0000256" key="2">
    <source>
        <dbReference type="ARBA" id="ARBA00002939"/>
    </source>
</evidence>
<dbReference type="InterPro" id="IPR024956">
    <property type="entry name" value="tRNAHis_GuaTrfase_cat"/>
</dbReference>
<keyword evidence="12" id="KW-0342">GTP-binding</keyword>
<dbReference type="GO" id="GO:0006400">
    <property type="term" value="P:tRNA modification"/>
    <property type="evidence" value="ECO:0007669"/>
    <property type="project" value="InterPro"/>
</dbReference>
<dbReference type="AlphaFoldDB" id="A0AAD4Q4F6"/>
<evidence type="ECO:0000256" key="11">
    <source>
        <dbReference type="ARBA" id="ARBA00022842"/>
    </source>
</evidence>
<feature type="region of interest" description="Disordered" evidence="15">
    <location>
        <begin position="237"/>
        <end position="261"/>
    </location>
</feature>
<reference evidence="18" key="1">
    <citation type="submission" date="2022-01" db="EMBL/GenBank/DDBJ databases">
        <title>Comparative genomics reveals a dynamic genome evolution in the ectomycorrhizal milk-cap (Lactarius) mushrooms.</title>
        <authorList>
            <consortium name="DOE Joint Genome Institute"/>
            <person name="Lebreton A."/>
            <person name="Tang N."/>
            <person name="Kuo A."/>
            <person name="LaButti K."/>
            <person name="Drula E."/>
            <person name="Barry K."/>
            <person name="Clum A."/>
            <person name="Lipzen A."/>
            <person name="Mousain D."/>
            <person name="Ng V."/>
            <person name="Wang R."/>
            <person name="Wang X."/>
            <person name="Dai Y."/>
            <person name="Henrissat B."/>
            <person name="Grigoriev I.V."/>
            <person name="Guerin-Laguette A."/>
            <person name="Yu F."/>
            <person name="Martin F.M."/>
        </authorList>
    </citation>
    <scope>NUCLEOTIDE SEQUENCE</scope>
    <source>
        <strain evidence="18">QP</strain>
    </source>
</reference>
<dbReference type="GO" id="GO:0005525">
    <property type="term" value="F:GTP binding"/>
    <property type="evidence" value="ECO:0007669"/>
    <property type="project" value="UniProtKB-KW"/>
</dbReference>
<comment type="function">
    <text evidence="2">Adds a GMP to the 5'-end of tRNA(His) after transcription and RNase P cleavage.</text>
</comment>
<evidence type="ECO:0000313" key="19">
    <source>
        <dbReference type="Proteomes" id="UP001201163"/>
    </source>
</evidence>
<keyword evidence="7" id="KW-0819">tRNA processing</keyword>
<sequence length="299" mass="33980">MAGSRWAYVRNFELPDTLLPNTFILLRLDGHSFHRFADDHAFVKPNDLRALELMDPRSLGSDARVPRCGSLHMGSPTSTASCFESLRSCIIDDNRKSHLCLCSLFTSTYVMLWPQCFPDTPLRYAPSFDARIVLYPGAQEVRDYFSWRQADTHVNNLYNTAFWALVQQGGQTTKEAHETLRGTVSSQKHEILFSRFGINYNDLPRQFRKGSTIVKDKLPIVKTDDDEGEADIKIKADSVPNENDIDEAGVPAREKASSEKRRARAATQQRLLHCDIIADGFWKLRPVSVRRMRSLACVL</sequence>
<evidence type="ECO:0000256" key="12">
    <source>
        <dbReference type="ARBA" id="ARBA00023134"/>
    </source>
</evidence>
<evidence type="ECO:0000259" key="16">
    <source>
        <dbReference type="Pfam" id="PF04446"/>
    </source>
</evidence>
<dbReference type="EC" id="2.7.7.79" evidence="4"/>
<evidence type="ECO:0000256" key="3">
    <source>
        <dbReference type="ARBA" id="ARBA00010113"/>
    </source>
</evidence>
<comment type="caution">
    <text evidence="18">The sequence shown here is derived from an EMBL/GenBank/DDBJ whole genome shotgun (WGS) entry which is preliminary data.</text>
</comment>
<accession>A0AAD4Q4F6</accession>
<gene>
    <name evidence="18" type="ORF">EDB92DRAFT_1562820</name>
</gene>
<evidence type="ECO:0000256" key="6">
    <source>
        <dbReference type="ARBA" id="ARBA00022679"/>
    </source>
</evidence>
<dbReference type="InterPro" id="IPR038469">
    <property type="entry name" value="tRNAHis_GuaTrfase_Thg1_sf"/>
</dbReference>
<organism evidence="18 19">
    <name type="scientific">Lactarius akahatsu</name>
    <dbReference type="NCBI Taxonomy" id="416441"/>
    <lineage>
        <taxon>Eukaryota</taxon>
        <taxon>Fungi</taxon>
        <taxon>Dikarya</taxon>
        <taxon>Basidiomycota</taxon>
        <taxon>Agaricomycotina</taxon>
        <taxon>Agaricomycetes</taxon>
        <taxon>Russulales</taxon>
        <taxon>Russulaceae</taxon>
        <taxon>Lactarius</taxon>
    </lineage>
</organism>
<evidence type="ECO:0000256" key="10">
    <source>
        <dbReference type="ARBA" id="ARBA00022741"/>
    </source>
</evidence>
<evidence type="ECO:0000256" key="14">
    <source>
        <dbReference type="ARBA" id="ARBA00047281"/>
    </source>
</evidence>
<protein>
    <recommendedName>
        <fullName evidence="5">tRNA(His) guanylyltransferase</fullName>
        <ecNumber evidence="4">2.7.7.79</ecNumber>
    </recommendedName>
    <alternativeName>
        <fullName evidence="13">tRNA-histidine guanylyltransferase</fullName>
    </alternativeName>
</protein>
<dbReference type="Gene3D" id="3.30.70.3000">
    <property type="match status" value="1"/>
</dbReference>
<dbReference type="InterPro" id="IPR007537">
    <property type="entry name" value="tRNAHis_GuaTrfase_Thg1"/>
</dbReference>
<dbReference type="GO" id="GO:0000287">
    <property type="term" value="F:magnesium ion binding"/>
    <property type="evidence" value="ECO:0007669"/>
    <property type="project" value="InterPro"/>
</dbReference>
<proteinExistence type="inferred from homology"/>
<evidence type="ECO:0000256" key="5">
    <source>
        <dbReference type="ARBA" id="ARBA00015443"/>
    </source>
</evidence>
<name>A0AAD4Q4F6_9AGAM</name>
<keyword evidence="9" id="KW-0479">Metal-binding</keyword>
<dbReference type="PANTHER" id="PTHR12729">
    <property type="entry name" value="TRNA(HIS) GUANYLYLTRANSFERASE-RELATED"/>
    <property type="match status" value="1"/>
</dbReference>
<evidence type="ECO:0000256" key="15">
    <source>
        <dbReference type="SAM" id="MobiDB-lite"/>
    </source>
</evidence>
<evidence type="ECO:0000259" key="17">
    <source>
        <dbReference type="Pfam" id="PF14413"/>
    </source>
</evidence>
<feature type="domain" description="tRNAHis guanylyltransferase catalytic" evidence="16">
    <location>
        <begin position="7"/>
        <end position="136"/>
    </location>
</feature>
<dbReference type="PANTHER" id="PTHR12729:SF6">
    <property type="entry name" value="TRNA(HIS) GUANYLYLTRANSFERASE-RELATED"/>
    <property type="match status" value="1"/>
</dbReference>
<evidence type="ECO:0000256" key="4">
    <source>
        <dbReference type="ARBA" id="ARBA00012511"/>
    </source>
</evidence>
<comment type="similarity">
    <text evidence="3">Belongs to the tRNA(His) guanylyltransferase family.</text>
</comment>
<evidence type="ECO:0000256" key="1">
    <source>
        <dbReference type="ARBA" id="ARBA00001946"/>
    </source>
</evidence>
<keyword evidence="11" id="KW-0460">Magnesium</keyword>
<dbReference type="GO" id="GO:0008193">
    <property type="term" value="F:tRNA guanylyltransferase activity"/>
    <property type="evidence" value="ECO:0007669"/>
    <property type="project" value="UniProtKB-EC"/>
</dbReference>